<dbReference type="AlphaFoldDB" id="A0A9X3TYT1"/>
<dbReference type="Pfam" id="PF03923">
    <property type="entry name" value="Lipoprotein_16"/>
    <property type="match status" value="1"/>
</dbReference>
<keyword evidence="1" id="KW-0732">Signal</keyword>
<feature type="signal peptide" evidence="1">
    <location>
        <begin position="1"/>
        <end position="20"/>
    </location>
</feature>
<gene>
    <name evidence="2" type="ORF">NYP16_09115</name>
</gene>
<proteinExistence type="predicted"/>
<reference evidence="2" key="2">
    <citation type="journal article" date="2023" name="Syst. Appl. Microbiol.">
        <title>Govania unica gen. nov., sp. nov., a rare biosphere bacterium that represents a novel family in the class Alphaproteobacteria.</title>
        <authorList>
            <person name="Vandamme P."/>
            <person name="Peeters C."/>
            <person name="Hettiarachchi A."/>
            <person name="Cnockaert M."/>
            <person name="Carlier A."/>
        </authorList>
    </citation>
    <scope>NUCLEOTIDE SEQUENCE</scope>
    <source>
        <strain evidence="2">LMG 31809</strain>
    </source>
</reference>
<sequence>MKIMALSALLLGLFTLGACTLENQSVMISPQLTYKSEKIGHQQPIYLSVVDKRPSKLIGYRKDETKDQADITAANDVRTAVYNSIKQVFLEQGFVMASSPEASVAQFTLDIEDLTYKAGGAYVAPSLETRMLLKGTARRGTTTRSNNYEINRSGREAKPLTAERNAKMINDIVSQTLQMVAEDRAMMNFLATAPGQGL</sequence>
<evidence type="ECO:0000313" key="3">
    <source>
        <dbReference type="Proteomes" id="UP001141619"/>
    </source>
</evidence>
<protein>
    <submittedName>
        <fullName evidence="2">YajG family lipoprotein</fullName>
    </submittedName>
</protein>
<feature type="chain" id="PRO_5040756168" evidence="1">
    <location>
        <begin position="21"/>
        <end position="198"/>
    </location>
</feature>
<comment type="caution">
    <text evidence="2">The sequence shown here is derived from an EMBL/GenBank/DDBJ whole genome shotgun (WGS) entry which is preliminary data.</text>
</comment>
<keyword evidence="2" id="KW-0449">Lipoprotein</keyword>
<dbReference type="InterPro" id="IPR005619">
    <property type="entry name" value="Uncharacterised_YajG"/>
</dbReference>
<reference evidence="2" key="1">
    <citation type="submission" date="2022-08" db="EMBL/GenBank/DDBJ databases">
        <authorList>
            <person name="Vandamme P."/>
            <person name="Hettiarachchi A."/>
            <person name="Peeters C."/>
            <person name="Cnockaert M."/>
            <person name="Carlier A."/>
        </authorList>
    </citation>
    <scope>NUCLEOTIDE SEQUENCE</scope>
    <source>
        <strain evidence="2">LMG 31809</strain>
    </source>
</reference>
<dbReference type="Proteomes" id="UP001141619">
    <property type="component" value="Unassembled WGS sequence"/>
</dbReference>
<dbReference type="PROSITE" id="PS51257">
    <property type="entry name" value="PROKAR_LIPOPROTEIN"/>
    <property type="match status" value="1"/>
</dbReference>
<dbReference type="EMBL" id="JANWOI010000003">
    <property type="protein sequence ID" value="MDA5194108.1"/>
    <property type="molecule type" value="Genomic_DNA"/>
</dbReference>
<evidence type="ECO:0000256" key="1">
    <source>
        <dbReference type="SAM" id="SignalP"/>
    </source>
</evidence>
<name>A0A9X3TYT1_9PROT</name>
<dbReference type="RefSeq" id="WP_274943814.1">
    <property type="nucleotide sequence ID" value="NZ_JANWOI010000003.1"/>
</dbReference>
<keyword evidence="3" id="KW-1185">Reference proteome</keyword>
<organism evidence="2 3">
    <name type="scientific">Govanella unica</name>
    <dbReference type="NCBI Taxonomy" id="2975056"/>
    <lineage>
        <taxon>Bacteria</taxon>
        <taxon>Pseudomonadati</taxon>
        <taxon>Pseudomonadota</taxon>
        <taxon>Alphaproteobacteria</taxon>
        <taxon>Emcibacterales</taxon>
        <taxon>Govanellaceae</taxon>
        <taxon>Govanella</taxon>
    </lineage>
</organism>
<evidence type="ECO:0000313" key="2">
    <source>
        <dbReference type="EMBL" id="MDA5194108.1"/>
    </source>
</evidence>
<accession>A0A9X3TYT1</accession>